<dbReference type="Proteomes" id="UP000006844">
    <property type="component" value="Chromosome"/>
</dbReference>
<keyword evidence="1" id="KW-1277">Toxin-antitoxin system</keyword>
<accession>E8V666</accession>
<evidence type="ECO:0000313" key="2">
    <source>
        <dbReference type="EMBL" id="ADV84957.1"/>
    </source>
</evidence>
<dbReference type="HOGENOM" id="CLU_147162_10_1_0"/>
<dbReference type="EMBL" id="CP002467">
    <property type="protein sequence ID" value="ADV84957.1"/>
    <property type="molecule type" value="Genomic_DNA"/>
</dbReference>
<dbReference type="Gene3D" id="3.30.2310.20">
    <property type="entry name" value="RelE-like"/>
    <property type="match status" value="1"/>
</dbReference>
<dbReference type="AlphaFoldDB" id="E8V666"/>
<dbReference type="InterPro" id="IPR035093">
    <property type="entry name" value="RelE/ParE_toxin_dom_sf"/>
</dbReference>
<dbReference type="InterPro" id="IPR007712">
    <property type="entry name" value="RelE/ParE_toxin"/>
</dbReference>
<evidence type="ECO:0000313" key="3">
    <source>
        <dbReference type="Proteomes" id="UP000006844"/>
    </source>
</evidence>
<dbReference type="OrthoDB" id="123425at2"/>
<dbReference type="STRING" id="401053.AciPR4_4212"/>
<gene>
    <name evidence="2" type="ordered locus">AciPR4_4212</name>
</gene>
<sequence>MKIELTPAASKSIADERAFYQKKAAPEISDRFLTAVRQALALIEQHPAIGKKSNIQNSSLGEVRQLALNQYPYAVFYRCEKNRTLILDVIHGARDAERKLMQP</sequence>
<evidence type="ECO:0000256" key="1">
    <source>
        <dbReference type="ARBA" id="ARBA00022649"/>
    </source>
</evidence>
<keyword evidence="3" id="KW-1185">Reference proteome</keyword>
<proteinExistence type="predicted"/>
<dbReference type="KEGG" id="tsa:AciPR4_4212"/>
<organism evidence="2 3">
    <name type="scientific">Terriglobus saanensis (strain ATCC BAA-1853 / DSM 23119 / SP1PR4)</name>
    <dbReference type="NCBI Taxonomy" id="401053"/>
    <lineage>
        <taxon>Bacteria</taxon>
        <taxon>Pseudomonadati</taxon>
        <taxon>Acidobacteriota</taxon>
        <taxon>Terriglobia</taxon>
        <taxon>Terriglobales</taxon>
        <taxon>Acidobacteriaceae</taxon>
        <taxon>Terriglobus</taxon>
    </lineage>
</organism>
<reference evidence="2 3" key="1">
    <citation type="journal article" date="2012" name="Stand. Genomic Sci.">
        <title>Complete genome sequence of Terriglobus saanensis type strain SP1PR4(T), an Acidobacteria from tundra soil.</title>
        <authorList>
            <person name="Rawat S.R."/>
            <person name="Mannisto M.K."/>
            <person name="Starovoytov V."/>
            <person name="Goodwin L."/>
            <person name="Nolan M."/>
            <person name="Hauser L."/>
            <person name="Land M."/>
            <person name="Davenport K.W."/>
            <person name="Woyke T."/>
            <person name="Haggblom M.M."/>
        </authorList>
    </citation>
    <scope>NUCLEOTIDE SEQUENCE</scope>
    <source>
        <strain evidence="3">ATCC BAA-1853 / DSM 23119 / SP1PR4</strain>
    </source>
</reference>
<dbReference type="Pfam" id="PF05016">
    <property type="entry name" value="ParE_toxin"/>
    <property type="match status" value="1"/>
</dbReference>
<dbReference type="RefSeq" id="WP_013570687.1">
    <property type="nucleotide sequence ID" value="NC_014963.1"/>
</dbReference>
<name>E8V666_TERSS</name>
<dbReference type="eggNOG" id="COG3668">
    <property type="taxonomic scope" value="Bacteria"/>
</dbReference>
<protein>
    <submittedName>
        <fullName evidence="2">Plasmid stabilization system</fullName>
    </submittedName>
</protein>